<name>A0A507EYL1_9FUNG</name>
<feature type="region of interest" description="Disordered" evidence="1">
    <location>
        <begin position="90"/>
        <end position="111"/>
    </location>
</feature>
<sequence length="260" mass="28350">MQAAEERHSRTSSAQVHRQHLRGRTVPGAGGDLHPAAGASQPTTQRRRQVPCEACRTYRKKCDSLEPGSACSRCVDLGIECAFDTSRKPYARRSLPKNGDTAAKTEPEVGESVKVDPQKLLCCDSSLLRNIPTLGLATPPAAHEDTPSQPAHQDTPPGNPARDSNRRPLPCDCCRQQKKKCDRLQPSCSSCKLKGLRCEYINPTKKVPREKSQTKKDEGSETHSNVSFGPTPPPPVLVEKLHCADASVTSSKMSVSFMLE</sequence>
<feature type="region of interest" description="Disordered" evidence="1">
    <location>
        <begin position="1"/>
        <end position="49"/>
    </location>
</feature>
<dbReference type="SMART" id="SM00066">
    <property type="entry name" value="GAL4"/>
    <property type="match status" value="2"/>
</dbReference>
<comment type="caution">
    <text evidence="3">The sequence shown here is derived from an EMBL/GenBank/DDBJ whole genome shotgun (WGS) entry which is preliminary data.</text>
</comment>
<evidence type="ECO:0000259" key="2">
    <source>
        <dbReference type="PROSITE" id="PS50048"/>
    </source>
</evidence>
<feature type="domain" description="Zn(2)-C6 fungal-type" evidence="2">
    <location>
        <begin position="170"/>
        <end position="200"/>
    </location>
</feature>
<dbReference type="OrthoDB" id="2121746at2759"/>
<feature type="compositionally biased region" description="Basic and acidic residues" evidence="1">
    <location>
        <begin position="207"/>
        <end position="221"/>
    </location>
</feature>
<protein>
    <recommendedName>
        <fullName evidence="2">Zn(2)-C6 fungal-type domain-containing protein</fullName>
    </recommendedName>
</protein>
<proteinExistence type="predicted"/>
<dbReference type="CDD" id="cd00067">
    <property type="entry name" value="GAL4"/>
    <property type="match status" value="1"/>
</dbReference>
<dbReference type="PROSITE" id="PS50048">
    <property type="entry name" value="ZN2_CY6_FUNGAL_2"/>
    <property type="match status" value="2"/>
</dbReference>
<dbReference type="InterPro" id="IPR036864">
    <property type="entry name" value="Zn2-C6_fun-type_DNA-bd_sf"/>
</dbReference>
<dbReference type="GO" id="GO:0008270">
    <property type="term" value="F:zinc ion binding"/>
    <property type="evidence" value="ECO:0007669"/>
    <property type="project" value="InterPro"/>
</dbReference>
<dbReference type="Gene3D" id="4.10.240.10">
    <property type="entry name" value="Zn(2)-C6 fungal-type DNA-binding domain"/>
    <property type="match status" value="2"/>
</dbReference>
<dbReference type="PANTHER" id="PTHR47655">
    <property type="entry name" value="QUINIC ACID UTILIZATION ACTIVATOR"/>
    <property type="match status" value="1"/>
</dbReference>
<dbReference type="Pfam" id="PF00172">
    <property type="entry name" value="Zn_clus"/>
    <property type="match status" value="2"/>
</dbReference>
<dbReference type="SUPFAM" id="SSF57701">
    <property type="entry name" value="Zn2/Cys6 DNA-binding domain"/>
    <property type="match status" value="2"/>
</dbReference>
<dbReference type="GO" id="GO:0045944">
    <property type="term" value="P:positive regulation of transcription by RNA polymerase II"/>
    <property type="evidence" value="ECO:0007669"/>
    <property type="project" value="TreeGrafter"/>
</dbReference>
<dbReference type="InterPro" id="IPR052783">
    <property type="entry name" value="Metabolic/Drug-Res_Regulator"/>
</dbReference>
<reference evidence="3 4" key="1">
    <citation type="journal article" date="2019" name="Sci. Rep.">
        <title>Comparative genomics of chytrid fungi reveal insights into the obligate biotrophic and pathogenic lifestyle of Synchytrium endobioticum.</title>
        <authorList>
            <person name="van de Vossenberg B.T.L.H."/>
            <person name="Warris S."/>
            <person name="Nguyen H.D.T."/>
            <person name="van Gent-Pelzer M.P.E."/>
            <person name="Joly D.L."/>
            <person name="van de Geest H.C."/>
            <person name="Bonants P.J.M."/>
            <person name="Smith D.S."/>
            <person name="Levesque C.A."/>
            <person name="van der Lee T.A.J."/>
        </authorList>
    </citation>
    <scope>NUCLEOTIDE SEQUENCE [LARGE SCALE GENOMIC DNA]</scope>
    <source>
        <strain evidence="3 4">CBS 675.73</strain>
    </source>
</reference>
<feature type="domain" description="Zn(2)-C6 fungal-type" evidence="2">
    <location>
        <begin position="51"/>
        <end position="83"/>
    </location>
</feature>
<dbReference type="STRING" id="246404.A0A507EYL1"/>
<dbReference type="InterPro" id="IPR001138">
    <property type="entry name" value="Zn2Cys6_DnaBD"/>
</dbReference>
<dbReference type="PROSITE" id="PS00463">
    <property type="entry name" value="ZN2_CY6_FUNGAL_1"/>
    <property type="match status" value="1"/>
</dbReference>
<feature type="region of interest" description="Disordered" evidence="1">
    <location>
        <begin position="135"/>
        <end position="166"/>
    </location>
</feature>
<dbReference type="AlphaFoldDB" id="A0A507EYL1"/>
<dbReference type="GO" id="GO:0000981">
    <property type="term" value="F:DNA-binding transcription factor activity, RNA polymerase II-specific"/>
    <property type="evidence" value="ECO:0007669"/>
    <property type="project" value="InterPro"/>
</dbReference>
<keyword evidence="4" id="KW-1185">Reference proteome</keyword>
<gene>
    <name evidence="3" type="ORF">CcCBS67573_g07255</name>
</gene>
<evidence type="ECO:0000256" key="1">
    <source>
        <dbReference type="SAM" id="MobiDB-lite"/>
    </source>
</evidence>
<evidence type="ECO:0000313" key="3">
    <source>
        <dbReference type="EMBL" id="TPX68268.1"/>
    </source>
</evidence>
<accession>A0A507EYL1</accession>
<dbReference type="Proteomes" id="UP000320333">
    <property type="component" value="Unassembled WGS sequence"/>
</dbReference>
<organism evidence="3 4">
    <name type="scientific">Chytriomyces confervae</name>
    <dbReference type="NCBI Taxonomy" id="246404"/>
    <lineage>
        <taxon>Eukaryota</taxon>
        <taxon>Fungi</taxon>
        <taxon>Fungi incertae sedis</taxon>
        <taxon>Chytridiomycota</taxon>
        <taxon>Chytridiomycota incertae sedis</taxon>
        <taxon>Chytridiomycetes</taxon>
        <taxon>Chytridiales</taxon>
        <taxon>Chytriomycetaceae</taxon>
        <taxon>Chytriomyces</taxon>
    </lineage>
</organism>
<dbReference type="PANTHER" id="PTHR47655:SF2">
    <property type="entry name" value="QUINIC ACID UTILIZATION ACTIVATOR"/>
    <property type="match status" value="1"/>
</dbReference>
<dbReference type="EMBL" id="QEAP01000364">
    <property type="protein sequence ID" value="TPX68268.1"/>
    <property type="molecule type" value="Genomic_DNA"/>
</dbReference>
<feature type="region of interest" description="Disordered" evidence="1">
    <location>
        <begin position="207"/>
        <end position="236"/>
    </location>
</feature>
<evidence type="ECO:0000313" key="4">
    <source>
        <dbReference type="Proteomes" id="UP000320333"/>
    </source>
</evidence>